<dbReference type="Pfam" id="PF13193">
    <property type="entry name" value="AMP-binding_C"/>
    <property type="match status" value="1"/>
</dbReference>
<dbReference type="InterPro" id="IPR050237">
    <property type="entry name" value="ATP-dep_AMP-bd_enzyme"/>
</dbReference>
<dbReference type="InterPro" id="IPR020845">
    <property type="entry name" value="AMP-binding_CS"/>
</dbReference>
<dbReference type="Proteomes" id="UP000782519">
    <property type="component" value="Unassembled WGS sequence"/>
</dbReference>
<comment type="caution">
    <text evidence="3">The sequence shown here is derived from an EMBL/GenBank/DDBJ whole genome shotgun (WGS) entry which is preliminary data.</text>
</comment>
<proteinExistence type="predicted"/>
<dbReference type="InterPro" id="IPR045851">
    <property type="entry name" value="AMP-bd_C_sf"/>
</dbReference>
<dbReference type="InterPro" id="IPR025110">
    <property type="entry name" value="AMP-bd_C"/>
</dbReference>
<dbReference type="PROSITE" id="PS00455">
    <property type="entry name" value="AMP_BINDING"/>
    <property type="match status" value="1"/>
</dbReference>
<reference evidence="3" key="1">
    <citation type="submission" date="2020-07" db="EMBL/GenBank/DDBJ databases">
        <title>Huge and variable diversity of episymbiotic CPR bacteria and DPANN archaea in groundwater ecosystems.</title>
        <authorList>
            <person name="He C.Y."/>
            <person name="Keren R."/>
            <person name="Whittaker M."/>
            <person name="Farag I.F."/>
            <person name="Doudna J."/>
            <person name="Cate J.H.D."/>
            <person name="Banfield J.F."/>
        </authorList>
    </citation>
    <scope>NUCLEOTIDE SEQUENCE</scope>
    <source>
        <strain evidence="3">NC_groundwater_1818_Pr3_B-0.1um_66_35</strain>
    </source>
</reference>
<organism evidence="3 4">
    <name type="scientific">Rhodopseudomonas palustris</name>
    <dbReference type="NCBI Taxonomy" id="1076"/>
    <lineage>
        <taxon>Bacteria</taxon>
        <taxon>Pseudomonadati</taxon>
        <taxon>Pseudomonadota</taxon>
        <taxon>Alphaproteobacteria</taxon>
        <taxon>Hyphomicrobiales</taxon>
        <taxon>Nitrobacteraceae</taxon>
        <taxon>Rhodopseudomonas</taxon>
    </lineage>
</organism>
<dbReference type="EMBL" id="JACRJB010000078">
    <property type="protein sequence ID" value="MBI5133037.1"/>
    <property type="molecule type" value="Genomic_DNA"/>
</dbReference>
<dbReference type="InterPro" id="IPR042099">
    <property type="entry name" value="ANL_N_sf"/>
</dbReference>
<sequence length="540" mass="59177">MDTEATHRDPRLPARDECVLRYVLQKWSRLKPDQVYAKFHRGRSITYGEMETIARKVAAGLSALGVKQGDTVVVWLPNSLECLAAWFGINWLGAVYVPINTAYKGRLLEHVLANSDARLMIAHTDLMARLDGIDLAKVSHIVEIGGNSGGPCSATVLPESALDGEPDRAPEPDRPIEPWDVQSIVYTSGTTGPSKGVLSSYAQLHAMAGTGGFYMVTAQDRYLCNLPLFHVGGTIPAMGMLCRGGSVSFVASFSTEEFWSSINETQTTVVLLLGAMATFIAKTPPGPADRAHCLRSVIIVPLAENAPAFAERFGVTVYTLYNMTEISTPLVSGPNPTKTGICGKPRDGVELRLVDGNDCEVRAGETGELIVRADAPWTLNSGYNKNPEATVKAWRNGWFHTGDAFRINEDGDYVFVDRMKDTIRRRGENISSFEVEAEVAAHPHVNEVAVVPVPSELSEDDILCVVAPTPGQSIDPEELLNFLLPRLAHFMVPRYVRVVSELPRTPTAKIQKNLLRDEGLTNDTWDREAAGIRIRRERIG</sequence>
<name>A0A933S5T8_RHOPL</name>
<dbReference type="PANTHER" id="PTHR43767:SF1">
    <property type="entry name" value="NONRIBOSOMAL PEPTIDE SYNTHASE PES1 (EUROFUNG)-RELATED"/>
    <property type="match status" value="1"/>
</dbReference>
<accession>A0A933S5T8</accession>
<dbReference type="AlphaFoldDB" id="A0A933S5T8"/>
<dbReference type="Pfam" id="PF00501">
    <property type="entry name" value="AMP-binding"/>
    <property type="match status" value="1"/>
</dbReference>
<evidence type="ECO:0000259" key="1">
    <source>
        <dbReference type="Pfam" id="PF00501"/>
    </source>
</evidence>
<dbReference type="SUPFAM" id="SSF56801">
    <property type="entry name" value="Acetyl-CoA synthetase-like"/>
    <property type="match status" value="1"/>
</dbReference>
<evidence type="ECO:0000313" key="3">
    <source>
        <dbReference type="EMBL" id="MBI5133037.1"/>
    </source>
</evidence>
<feature type="domain" description="AMP-dependent synthetase/ligase" evidence="1">
    <location>
        <begin position="25"/>
        <end position="374"/>
    </location>
</feature>
<dbReference type="Gene3D" id="3.30.300.30">
    <property type="match status" value="1"/>
</dbReference>
<dbReference type="PANTHER" id="PTHR43767">
    <property type="entry name" value="LONG-CHAIN-FATTY-ACID--COA LIGASE"/>
    <property type="match status" value="1"/>
</dbReference>
<dbReference type="InterPro" id="IPR000873">
    <property type="entry name" value="AMP-dep_synth/lig_dom"/>
</dbReference>
<protein>
    <submittedName>
        <fullName evidence="3">AMP-binding protein</fullName>
    </submittedName>
</protein>
<dbReference type="GO" id="GO:0016878">
    <property type="term" value="F:acid-thiol ligase activity"/>
    <property type="evidence" value="ECO:0007669"/>
    <property type="project" value="UniProtKB-ARBA"/>
</dbReference>
<evidence type="ECO:0000259" key="2">
    <source>
        <dbReference type="Pfam" id="PF13193"/>
    </source>
</evidence>
<dbReference type="Gene3D" id="3.40.50.12780">
    <property type="entry name" value="N-terminal domain of ligase-like"/>
    <property type="match status" value="1"/>
</dbReference>
<feature type="domain" description="AMP-binding enzyme C-terminal" evidence="2">
    <location>
        <begin position="434"/>
        <end position="509"/>
    </location>
</feature>
<evidence type="ECO:0000313" key="4">
    <source>
        <dbReference type="Proteomes" id="UP000782519"/>
    </source>
</evidence>
<gene>
    <name evidence="3" type="ORF">HZA66_26660</name>
</gene>